<proteinExistence type="predicted"/>
<evidence type="ECO:0000313" key="2">
    <source>
        <dbReference type="Proteomes" id="UP000642094"/>
    </source>
</evidence>
<dbReference type="RefSeq" id="WP_190402861.1">
    <property type="nucleotide sequence ID" value="NZ_JACJQB010000010.1"/>
</dbReference>
<comment type="caution">
    <text evidence="1">The sequence shown here is derived from an EMBL/GenBank/DDBJ whole genome shotgun (WGS) entry which is preliminary data.</text>
</comment>
<accession>A0ABR7ZVP7</accession>
<evidence type="ECO:0000313" key="1">
    <source>
        <dbReference type="EMBL" id="MBD2187998.1"/>
    </source>
</evidence>
<sequence length="85" mass="10024">MIGYRLSNHAIKQISDREIPIELLEQVVNTPEQVIRQDDRSKIYQSKFIGSNYKTYLLRVFVNDSVEPITIISVYLTSKVTKYWE</sequence>
<organism evidence="1 2">
    <name type="scientific">Pseudanabaena mucicola FACHB-723</name>
    <dbReference type="NCBI Taxonomy" id="2692860"/>
    <lineage>
        <taxon>Bacteria</taxon>
        <taxon>Bacillati</taxon>
        <taxon>Cyanobacteriota</taxon>
        <taxon>Cyanophyceae</taxon>
        <taxon>Pseudanabaenales</taxon>
        <taxon>Pseudanabaenaceae</taxon>
        <taxon>Pseudanabaena</taxon>
    </lineage>
</organism>
<name>A0ABR7ZVP7_9CYAN</name>
<dbReference type="Pfam" id="PF14076">
    <property type="entry name" value="DUF4258"/>
    <property type="match status" value="1"/>
</dbReference>
<dbReference type="Proteomes" id="UP000642094">
    <property type="component" value="Unassembled WGS sequence"/>
</dbReference>
<gene>
    <name evidence="1" type="ORF">H6F41_07570</name>
</gene>
<reference evidence="1 2" key="1">
    <citation type="journal article" date="2020" name="ISME J.">
        <title>Comparative genomics reveals insights into cyanobacterial evolution and habitat adaptation.</title>
        <authorList>
            <person name="Chen M.Y."/>
            <person name="Teng W.K."/>
            <person name="Zhao L."/>
            <person name="Hu C.X."/>
            <person name="Zhou Y.K."/>
            <person name="Han B.P."/>
            <person name="Song L.R."/>
            <person name="Shu W.S."/>
        </authorList>
    </citation>
    <scope>NUCLEOTIDE SEQUENCE [LARGE SCALE GENOMIC DNA]</scope>
    <source>
        <strain evidence="1 2">FACHB-723</strain>
    </source>
</reference>
<keyword evidence="2" id="KW-1185">Reference proteome</keyword>
<dbReference type="EMBL" id="JACJQB010000010">
    <property type="protein sequence ID" value="MBD2187998.1"/>
    <property type="molecule type" value="Genomic_DNA"/>
</dbReference>
<dbReference type="InterPro" id="IPR025354">
    <property type="entry name" value="DUF4258"/>
</dbReference>
<protein>
    <submittedName>
        <fullName evidence="1">DUF4258 domain-containing protein</fullName>
    </submittedName>
</protein>